<gene>
    <name evidence="3" type="ORF">ACFQMN_13255</name>
</gene>
<dbReference type="InterPro" id="IPR050194">
    <property type="entry name" value="Glycosyltransferase_grp1"/>
</dbReference>
<evidence type="ECO:0000259" key="1">
    <source>
        <dbReference type="Pfam" id="PF00534"/>
    </source>
</evidence>
<sequence length="366" mass="41167">MPEKILVITTMYPSKSNKTFGIFVKNQVEELRKQSSTVDVSAILDDKTSKLHVILKYFKWIMYTLFILLTKGRKYDLVHAHYAFPSGWLGLLFKKLFGVKLVVTCHGGDIDKMARINKFIHNQTKKILNGADHVIAVGEGLKEDIINDFSVSESSITVMSMGINRQVFKPIPKNEARQSLNMTDSSKHILFVGNIIAAKGIEELIEAFKLLKQEDNRLSLQLVGQPKQEAFLNKLKQKIRDEHIEGVTFHGALSQKEVAVWMAAADVFVLPSYIEGFGLVAVEAMSCHTPVVATKVGGLQYLLDESLGVLVPPRNPAALKESIKNVMEDEHLRYKLIKHGEDKAQENDHDVLIDRLRSIYDEIGAK</sequence>
<dbReference type="Proteomes" id="UP001596494">
    <property type="component" value="Unassembled WGS sequence"/>
</dbReference>
<keyword evidence="4" id="KW-1185">Reference proteome</keyword>
<evidence type="ECO:0000313" key="4">
    <source>
        <dbReference type="Proteomes" id="UP001596494"/>
    </source>
</evidence>
<keyword evidence="3" id="KW-0328">Glycosyltransferase</keyword>
<feature type="domain" description="Glycosyl transferase family 1" evidence="1">
    <location>
        <begin position="173"/>
        <end position="341"/>
    </location>
</feature>
<comment type="caution">
    <text evidence="3">The sequence shown here is derived from an EMBL/GenBank/DDBJ whole genome shotgun (WGS) entry which is preliminary data.</text>
</comment>
<dbReference type="PANTHER" id="PTHR45947">
    <property type="entry name" value="SULFOQUINOVOSYL TRANSFERASE SQD2"/>
    <property type="match status" value="1"/>
</dbReference>
<dbReference type="Pfam" id="PF13439">
    <property type="entry name" value="Glyco_transf_4"/>
    <property type="match status" value="1"/>
</dbReference>
<feature type="domain" description="Glycosyltransferase subfamily 4-like N-terminal" evidence="2">
    <location>
        <begin position="64"/>
        <end position="165"/>
    </location>
</feature>
<dbReference type="InterPro" id="IPR001296">
    <property type="entry name" value="Glyco_trans_1"/>
</dbReference>
<reference evidence="4" key="1">
    <citation type="journal article" date="2019" name="Int. J. Syst. Evol. Microbiol.">
        <title>The Global Catalogue of Microorganisms (GCM) 10K type strain sequencing project: providing services to taxonomists for standard genome sequencing and annotation.</title>
        <authorList>
            <consortium name="The Broad Institute Genomics Platform"/>
            <consortium name="The Broad Institute Genome Sequencing Center for Infectious Disease"/>
            <person name="Wu L."/>
            <person name="Ma J."/>
        </authorList>
    </citation>
    <scope>NUCLEOTIDE SEQUENCE [LARGE SCALE GENOMIC DNA]</scope>
    <source>
        <strain evidence="4">CCUG 73951</strain>
    </source>
</reference>
<evidence type="ECO:0000259" key="2">
    <source>
        <dbReference type="Pfam" id="PF13439"/>
    </source>
</evidence>
<name>A0ABW2K4V6_9BACI</name>
<dbReference type="RefSeq" id="WP_289215788.1">
    <property type="nucleotide sequence ID" value="NZ_JAPVRC010000004.1"/>
</dbReference>
<dbReference type="InterPro" id="IPR028098">
    <property type="entry name" value="Glyco_trans_4-like_N"/>
</dbReference>
<organism evidence="3 4">
    <name type="scientific">Halobacillus campisalis</name>
    <dbReference type="NCBI Taxonomy" id="435909"/>
    <lineage>
        <taxon>Bacteria</taxon>
        <taxon>Bacillati</taxon>
        <taxon>Bacillota</taxon>
        <taxon>Bacilli</taxon>
        <taxon>Bacillales</taxon>
        <taxon>Bacillaceae</taxon>
        <taxon>Halobacillus</taxon>
    </lineage>
</organism>
<dbReference type="PANTHER" id="PTHR45947:SF3">
    <property type="entry name" value="SULFOQUINOVOSYL TRANSFERASE SQD2"/>
    <property type="match status" value="1"/>
</dbReference>
<evidence type="ECO:0000313" key="3">
    <source>
        <dbReference type="EMBL" id="MFC7321849.1"/>
    </source>
</evidence>
<dbReference type="Gene3D" id="3.40.50.2000">
    <property type="entry name" value="Glycogen Phosphorylase B"/>
    <property type="match status" value="2"/>
</dbReference>
<dbReference type="GO" id="GO:0016757">
    <property type="term" value="F:glycosyltransferase activity"/>
    <property type="evidence" value="ECO:0007669"/>
    <property type="project" value="UniProtKB-KW"/>
</dbReference>
<dbReference type="EC" id="2.4.-.-" evidence="3"/>
<dbReference type="SUPFAM" id="SSF53756">
    <property type="entry name" value="UDP-Glycosyltransferase/glycogen phosphorylase"/>
    <property type="match status" value="1"/>
</dbReference>
<dbReference type="Pfam" id="PF00534">
    <property type="entry name" value="Glycos_transf_1"/>
    <property type="match status" value="1"/>
</dbReference>
<protein>
    <submittedName>
        <fullName evidence="3">Glycosyltransferase</fullName>
        <ecNumber evidence="3">2.4.-.-</ecNumber>
    </submittedName>
</protein>
<dbReference type="EMBL" id="JBHTBY010000011">
    <property type="protein sequence ID" value="MFC7321849.1"/>
    <property type="molecule type" value="Genomic_DNA"/>
</dbReference>
<accession>A0ABW2K4V6</accession>
<keyword evidence="3" id="KW-0808">Transferase</keyword>
<proteinExistence type="predicted"/>